<keyword evidence="2" id="KW-1185">Reference proteome</keyword>
<dbReference type="AlphaFoldDB" id="A0AAE0WQ79"/>
<evidence type="ECO:0000313" key="2">
    <source>
        <dbReference type="Proteomes" id="UP001274830"/>
    </source>
</evidence>
<name>A0AAE0WQ79_9PEZI</name>
<reference evidence="1" key="1">
    <citation type="submission" date="2023-07" db="EMBL/GenBank/DDBJ databases">
        <title>Black Yeasts Isolated from many extreme environments.</title>
        <authorList>
            <person name="Coleine C."/>
            <person name="Stajich J.E."/>
            <person name="Selbmann L."/>
        </authorList>
    </citation>
    <scope>NUCLEOTIDE SEQUENCE</scope>
    <source>
        <strain evidence="1">CCFEE 5485</strain>
    </source>
</reference>
<proteinExistence type="predicted"/>
<protein>
    <submittedName>
        <fullName evidence="1">Uncharacterized protein</fullName>
    </submittedName>
</protein>
<dbReference type="PANTHER" id="PTHR42085">
    <property type="entry name" value="F-BOX DOMAIN-CONTAINING PROTEIN"/>
    <property type="match status" value="1"/>
</dbReference>
<dbReference type="Proteomes" id="UP001274830">
    <property type="component" value="Unassembled WGS sequence"/>
</dbReference>
<organism evidence="1 2">
    <name type="scientific">Recurvomyces mirabilis</name>
    <dbReference type="NCBI Taxonomy" id="574656"/>
    <lineage>
        <taxon>Eukaryota</taxon>
        <taxon>Fungi</taxon>
        <taxon>Dikarya</taxon>
        <taxon>Ascomycota</taxon>
        <taxon>Pezizomycotina</taxon>
        <taxon>Dothideomycetes</taxon>
        <taxon>Dothideomycetidae</taxon>
        <taxon>Mycosphaerellales</taxon>
        <taxon>Teratosphaeriaceae</taxon>
        <taxon>Recurvomyces</taxon>
    </lineage>
</organism>
<dbReference type="PANTHER" id="PTHR42085:SF8">
    <property type="entry name" value="F-BOX DOMAIN-CONTAINING PROTEIN"/>
    <property type="match status" value="1"/>
</dbReference>
<gene>
    <name evidence="1" type="ORF">LTR78_004077</name>
</gene>
<dbReference type="InterPro" id="IPR038883">
    <property type="entry name" value="AN11006-like"/>
</dbReference>
<accession>A0AAE0WQ79</accession>
<comment type="caution">
    <text evidence="1">The sequence shown here is derived from an EMBL/GenBank/DDBJ whole genome shotgun (WGS) entry which is preliminary data.</text>
</comment>
<evidence type="ECO:0000313" key="1">
    <source>
        <dbReference type="EMBL" id="KAK3675885.1"/>
    </source>
</evidence>
<dbReference type="EMBL" id="JAUTXT010000012">
    <property type="protein sequence ID" value="KAK3675885.1"/>
    <property type="molecule type" value="Genomic_DNA"/>
</dbReference>
<sequence>MPTFLDLPKAVRKRIYRLHLLQDDPITGSDHRRLSYGGTGHYWYQSVFPALLHVNDDIEEEAGPIYFSENVFASTNASSVYQLLLLIAPQYQKLIRKFVITWDQNSTGAGYDFKNLRKLKCLGELTIRVDEKAMVQKLLRSRRLHQRFAWEGGDPTAQQCLAILQFPGIAALLRLGPYPKVDFIERNKFGDSADRGGPIPGGVLETQVAPKLMGQAVLSAPSESIPEESYFPFFSLSPELRNRIYELLLCFEGQVQPSVRQPLSQPKNKRAKKYFAPPESALRLLEVNRQIYNEAFGIFYHSNAFNFEWTTHLHQFLTTIGPGRQKCLRDLTIHYIDVKSGGIGLVDITYPLLKQLTGLRKLTIIMHGDLAHKVKKRHYQSKYGTIYSANPARIPGIKVLFELRGILEIKVLDTILEEKVEVLEKHARYPEFEEGTLDECHLKVSKALKHLNDALAAAQGGNVCMELLKDDQWQMDDEFPRIDG</sequence>